<proteinExistence type="predicted"/>
<gene>
    <name evidence="1" type="ORF">TNCV_4402601</name>
</gene>
<comment type="caution">
    <text evidence="1">The sequence shown here is derived from an EMBL/GenBank/DDBJ whole genome shotgun (WGS) entry which is preliminary data.</text>
</comment>
<keyword evidence="2" id="KW-1185">Reference proteome</keyword>
<dbReference type="Proteomes" id="UP000887159">
    <property type="component" value="Unassembled WGS sequence"/>
</dbReference>
<dbReference type="AlphaFoldDB" id="A0A8X6S6B8"/>
<protein>
    <submittedName>
        <fullName evidence="1">Uncharacterized protein</fullName>
    </submittedName>
</protein>
<sequence length="73" mass="8356">MKYCRTHNLLQVPIAELAERWSELPQVSGSRCESRSFFRVHTGYFSNIPKCIKVEFIASWACSQSSVVSSSQR</sequence>
<accession>A0A8X6S6B8</accession>
<evidence type="ECO:0000313" key="2">
    <source>
        <dbReference type="Proteomes" id="UP000887159"/>
    </source>
</evidence>
<reference evidence="1" key="1">
    <citation type="submission" date="2020-08" db="EMBL/GenBank/DDBJ databases">
        <title>Multicomponent nature underlies the extraordinary mechanical properties of spider dragline silk.</title>
        <authorList>
            <person name="Kono N."/>
            <person name="Nakamura H."/>
            <person name="Mori M."/>
            <person name="Yoshida Y."/>
            <person name="Ohtoshi R."/>
            <person name="Malay A.D."/>
            <person name="Moran D.A.P."/>
            <person name="Tomita M."/>
            <person name="Numata K."/>
            <person name="Arakawa K."/>
        </authorList>
    </citation>
    <scope>NUCLEOTIDE SEQUENCE</scope>
</reference>
<name>A0A8X6S6B8_TRICX</name>
<evidence type="ECO:0000313" key="1">
    <source>
        <dbReference type="EMBL" id="GFY05593.1"/>
    </source>
</evidence>
<organism evidence="1 2">
    <name type="scientific">Trichonephila clavipes</name>
    <name type="common">Golden silk orbweaver</name>
    <name type="synonym">Nephila clavipes</name>
    <dbReference type="NCBI Taxonomy" id="2585209"/>
    <lineage>
        <taxon>Eukaryota</taxon>
        <taxon>Metazoa</taxon>
        <taxon>Ecdysozoa</taxon>
        <taxon>Arthropoda</taxon>
        <taxon>Chelicerata</taxon>
        <taxon>Arachnida</taxon>
        <taxon>Araneae</taxon>
        <taxon>Araneomorphae</taxon>
        <taxon>Entelegynae</taxon>
        <taxon>Araneoidea</taxon>
        <taxon>Nephilidae</taxon>
        <taxon>Trichonephila</taxon>
    </lineage>
</organism>
<dbReference type="EMBL" id="BMAU01021255">
    <property type="protein sequence ID" value="GFY05593.1"/>
    <property type="molecule type" value="Genomic_DNA"/>
</dbReference>